<reference evidence="1" key="1">
    <citation type="submission" date="2021-06" db="EMBL/GenBank/DDBJ databases">
        <authorList>
            <person name="Kallberg Y."/>
            <person name="Tangrot J."/>
            <person name="Rosling A."/>
        </authorList>
    </citation>
    <scope>NUCLEOTIDE SEQUENCE</scope>
    <source>
        <strain evidence="1">MA453B</strain>
    </source>
</reference>
<dbReference type="OrthoDB" id="2368311at2759"/>
<proteinExistence type="predicted"/>
<evidence type="ECO:0000313" key="1">
    <source>
        <dbReference type="EMBL" id="CAG8728368.1"/>
    </source>
</evidence>
<comment type="caution">
    <text evidence="1">The sequence shown here is derived from an EMBL/GenBank/DDBJ whole genome shotgun (WGS) entry which is preliminary data.</text>
</comment>
<gene>
    <name evidence="1" type="ORF">DERYTH_LOCUS14905</name>
</gene>
<dbReference type="EMBL" id="CAJVPY010011610">
    <property type="protein sequence ID" value="CAG8728368.1"/>
    <property type="molecule type" value="Genomic_DNA"/>
</dbReference>
<accession>A0A9N9IAY2</accession>
<dbReference type="AlphaFoldDB" id="A0A9N9IAY2"/>
<evidence type="ECO:0000313" key="2">
    <source>
        <dbReference type="Proteomes" id="UP000789405"/>
    </source>
</evidence>
<sequence length="285" mass="33314">MSDDINAERLPLLETQEDRNPIDCKEQSIVTNNSISYSNLPTDVSKIPYDYKLRFKSFWEYNYIIEGYPTEFNGESNNQPEFIKYAEIVVPYWTYGNFNVIEFRYHSNGSVSSVSTVTSRIDGYLTNDVDILFTVSDDDVDFGLKSCEYRISWTWLFNGYILRRCKKVNETVFNLVAFIRGHPAWGLNFLSVDEKIKYGYSSRAAFFWNLYVRDVYVDPAAPFPPIIPTLYTAYYNYLERIRQRKGNKRDDNTPTSLTFNSSFRISFSKNLYSGELPTGKFFTNE</sequence>
<name>A0A9N9IAY2_9GLOM</name>
<protein>
    <submittedName>
        <fullName evidence="1">26686_t:CDS:1</fullName>
    </submittedName>
</protein>
<keyword evidence="2" id="KW-1185">Reference proteome</keyword>
<dbReference type="Proteomes" id="UP000789405">
    <property type="component" value="Unassembled WGS sequence"/>
</dbReference>
<organism evidence="1 2">
    <name type="scientific">Dentiscutata erythropus</name>
    <dbReference type="NCBI Taxonomy" id="1348616"/>
    <lineage>
        <taxon>Eukaryota</taxon>
        <taxon>Fungi</taxon>
        <taxon>Fungi incertae sedis</taxon>
        <taxon>Mucoromycota</taxon>
        <taxon>Glomeromycotina</taxon>
        <taxon>Glomeromycetes</taxon>
        <taxon>Diversisporales</taxon>
        <taxon>Gigasporaceae</taxon>
        <taxon>Dentiscutata</taxon>
    </lineage>
</organism>